<keyword evidence="9" id="KW-0966">Cell projection</keyword>
<comment type="subcellular location">
    <subcellularLocation>
        <location evidence="1">Cell membrane</location>
        <topology evidence="1">Peripheral membrane protein</topology>
        <orientation evidence="1">Cytoplasmic side</orientation>
    </subcellularLocation>
</comment>
<keyword evidence="5" id="KW-0283">Flagellar rotation</keyword>
<reference evidence="9" key="1">
    <citation type="submission" date="2019-03" db="EMBL/GenBank/DDBJ databases">
        <authorList>
            <person name="Danneels B."/>
        </authorList>
    </citation>
    <scope>NUCLEOTIDE SEQUENCE</scope>
</reference>
<dbReference type="EMBL" id="CAADHY010000011">
    <property type="protein sequence ID" value="VFR17737.1"/>
    <property type="molecule type" value="Genomic_DNA"/>
</dbReference>
<keyword evidence="3" id="KW-1003">Cell membrane</keyword>
<dbReference type="AlphaFoldDB" id="A0A484NZW5"/>
<dbReference type="PANTHER" id="PTHR43484">
    <property type="match status" value="1"/>
</dbReference>
<proteinExistence type="inferred from homology"/>
<dbReference type="PRINTS" id="PR00956">
    <property type="entry name" value="FLGMOTORFLIN"/>
</dbReference>
<dbReference type="GO" id="GO:0071973">
    <property type="term" value="P:bacterial-type flagellum-dependent cell motility"/>
    <property type="evidence" value="ECO:0007669"/>
    <property type="project" value="InterPro"/>
</dbReference>
<sequence length="190" mass="19780">MTDANKEPDTAPVSNSDTTKSASDDWAEALAEQTAKSTPAATQAEGLQNSDDWAAALAEQSAASAPAPAAAAPAAPAPAKPAAQSAAKTVFQPLSAQSDGVSADIDLIMDVPVQLTVELGRTRLTIKNLLQLGQGSVVELDGLAGEPMDIFVNGYLIAQGEVVVVEDRYGIRLTDIITPSERINRLNTRR</sequence>
<evidence type="ECO:0000256" key="3">
    <source>
        <dbReference type="ARBA" id="ARBA00022475"/>
    </source>
</evidence>
<evidence type="ECO:0000256" key="6">
    <source>
        <dbReference type="ARBA" id="ARBA00023136"/>
    </source>
</evidence>
<evidence type="ECO:0000259" key="8">
    <source>
        <dbReference type="Pfam" id="PF01052"/>
    </source>
</evidence>
<evidence type="ECO:0000313" key="9">
    <source>
        <dbReference type="EMBL" id="VFR17737.1"/>
    </source>
</evidence>
<dbReference type="InterPro" id="IPR001543">
    <property type="entry name" value="FliN-like_C"/>
</dbReference>
<dbReference type="Pfam" id="PF01052">
    <property type="entry name" value="FliMN_C"/>
    <property type="match status" value="1"/>
</dbReference>
<dbReference type="SUPFAM" id="SSF101801">
    <property type="entry name" value="Surface presentation of antigens (SPOA)"/>
    <property type="match status" value="1"/>
</dbReference>
<dbReference type="GO" id="GO:0005886">
    <property type="term" value="C:plasma membrane"/>
    <property type="evidence" value="ECO:0007669"/>
    <property type="project" value="UniProtKB-SubCell"/>
</dbReference>
<dbReference type="NCBIfam" id="TIGR02480">
    <property type="entry name" value="fliN"/>
    <property type="match status" value="1"/>
</dbReference>
<dbReference type="GO" id="GO:0009425">
    <property type="term" value="C:bacterial-type flagellum basal body"/>
    <property type="evidence" value="ECO:0007669"/>
    <property type="project" value="InterPro"/>
</dbReference>
<feature type="region of interest" description="Disordered" evidence="7">
    <location>
        <begin position="1"/>
        <end position="61"/>
    </location>
</feature>
<evidence type="ECO:0000256" key="5">
    <source>
        <dbReference type="ARBA" id="ARBA00022779"/>
    </source>
</evidence>
<dbReference type="InterPro" id="IPR001172">
    <property type="entry name" value="FliN_T3SS_HrcQb"/>
</dbReference>
<dbReference type="GO" id="GO:0006935">
    <property type="term" value="P:chemotaxis"/>
    <property type="evidence" value="ECO:0007669"/>
    <property type="project" value="UniProtKB-KW"/>
</dbReference>
<feature type="compositionally biased region" description="Polar residues" evidence="7">
    <location>
        <begin position="34"/>
        <end position="51"/>
    </location>
</feature>
<dbReference type="InterPro" id="IPR012826">
    <property type="entry name" value="FliN"/>
</dbReference>
<keyword evidence="6" id="KW-0472">Membrane</keyword>
<comment type="similarity">
    <text evidence="2">Belongs to the FliN/MopA/SpaO family.</text>
</comment>
<keyword evidence="4" id="KW-0145">Chemotaxis</keyword>
<accession>A0A484NZW5</accession>
<organism evidence="9">
    <name type="scientific">plant metagenome</name>
    <dbReference type="NCBI Taxonomy" id="1297885"/>
    <lineage>
        <taxon>unclassified sequences</taxon>
        <taxon>metagenomes</taxon>
        <taxon>organismal metagenomes</taxon>
    </lineage>
</organism>
<protein>
    <submittedName>
        <fullName evidence="9">Flagellar motor switch protein FliN</fullName>
    </submittedName>
</protein>
<evidence type="ECO:0000256" key="7">
    <source>
        <dbReference type="SAM" id="MobiDB-lite"/>
    </source>
</evidence>
<keyword evidence="9" id="KW-0282">Flagellum</keyword>
<feature type="domain" description="Flagellar motor switch protein FliN-like C-terminal" evidence="8">
    <location>
        <begin position="107"/>
        <end position="177"/>
    </location>
</feature>
<keyword evidence="9" id="KW-0969">Cilium</keyword>
<evidence type="ECO:0000256" key="2">
    <source>
        <dbReference type="ARBA" id="ARBA00009226"/>
    </source>
</evidence>
<dbReference type="InterPro" id="IPR036429">
    <property type="entry name" value="SpoA-like_sf"/>
</dbReference>
<gene>
    <name evidence="9" type="ORF">AMP9_2030</name>
</gene>
<name>A0A484NZW5_9ZZZZ</name>
<dbReference type="GO" id="GO:0003774">
    <property type="term" value="F:cytoskeletal motor activity"/>
    <property type="evidence" value="ECO:0007669"/>
    <property type="project" value="InterPro"/>
</dbReference>
<evidence type="ECO:0000256" key="1">
    <source>
        <dbReference type="ARBA" id="ARBA00004413"/>
    </source>
</evidence>
<feature type="compositionally biased region" description="Polar residues" evidence="7">
    <location>
        <begin position="12"/>
        <end position="21"/>
    </location>
</feature>
<dbReference type="InterPro" id="IPR051469">
    <property type="entry name" value="FliN/MopA/SpaO"/>
</dbReference>
<dbReference type="PANTHER" id="PTHR43484:SF1">
    <property type="entry name" value="FLAGELLAR MOTOR SWITCH PROTEIN FLIN"/>
    <property type="match status" value="1"/>
</dbReference>
<evidence type="ECO:0000256" key="4">
    <source>
        <dbReference type="ARBA" id="ARBA00022500"/>
    </source>
</evidence>
<dbReference type="Gene3D" id="2.30.330.10">
    <property type="entry name" value="SpoA-like"/>
    <property type="match status" value="1"/>
</dbReference>